<dbReference type="KEGG" id="pns:A9D12_10790"/>
<name>A0A192D8V1_9SPHN</name>
<dbReference type="Gene3D" id="1.20.1600.10">
    <property type="entry name" value="Outer membrane efflux proteins (OEP)"/>
    <property type="match status" value="1"/>
</dbReference>
<reference evidence="3 4" key="1">
    <citation type="submission" date="2016-05" db="EMBL/GenBank/DDBJ databases">
        <title>Compelete Genome Sequence of Bacteriochlorophyll-Synthesizing Bacterium Porphyrobacter neustonensis DSM 9434.</title>
        <authorList>
            <person name="Shi X.-L."/>
            <person name="Wu Y.-H."/>
            <person name="Cheng H."/>
            <person name="Xu L."/>
            <person name="Zhang X.-Q."/>
            <person name="Wang C.-S."/>
            <person name="Xu X.-W."/>
        </authorList>
    </citation>
    <scope>NUCLEOTIDE SEQUENCE [LARGE SCALE GENOMIC DNA]</scope>
    <source>
        <strain evidence="3 4">DSM 9434</strain>
    </source>
</reference>
<dbReference type="AlphaFoldDB" id="A0A192D8V1"/>
<proteinExistence type="inferred from homology"/>
<comment type="subcellular location">
    <subcellularLocation>
        <location evidence="2">Cell membrane</location>
        <topology evidence="2">Lipid-anchor</topology>
    </subcellularLocation>
</comment>
<dbReference type="PANTHER" id="PTHR30203">
    <property type="entry name" value="OUTER MEMBRANE CATION EFFLUX PROTEIN"/>
    <property type="match status" value="1"/>
</dbReference>
<protein>
    <submittedName>
        <fullName evidence="3">RND transporter</fullName>
    </submittedName>
</protein>
<dbReference type="Proteomes" id="UP000078263">
    <property type="component" value="Chromosome"/>
</dbReference>
<dbReference type="GO" id="GO:0015562">
    <property type="term" value="F:efflux transmembrane transporter activity"/>
    <property type="evidence" value="ECO:0007669"/>
    <property type="project" value="InterPro"/>
</dbReference>
<keyword evidence="2" id="KW-0564">Palmitate</keyword>
<dbReference type="NCBIfam" id="TIGR01845">
    <property type="entry name" value="outer_NodT"/>
    <property type="match status" value="1"/>
</dbReference>
<dbReference type="PANTHER" id="PTHR30203:SF25">
    <property type="entry name" value="OUTER MEMBRANE PROTEIN-RELATED"/>
    <property type="match status" value="1"/>
</dbReference>
<evidence type="ECO:0000256" key="1">
    <source>
        <dbReference type="ARBA" id="ARBA00007613"/>
    </source>
</evidence>
<dbReference type="Gene3D" id="2.20.200.10">
    <property type="entry name" value="Outer membrane efflux proteins (OEP)"/>
    <property type="match status" value="1"/>
</dbReference>
<sequence>MLLAAVVAGCTSLAPAMPDIASVQSVPERWVLAEPGRTAIPLGTYWTMLGDPLVDQFVARARSENLDLAQGAARLRLARAGLRQARADRVPTITASGGARRDVGDLAQDDVVFSAGADASWEADLFGRIDASIGAARGDLAAAGYSLADVERAIVATVAAQTVNARTLAAQLAIARETLAVQDDNLQIARWRNQAGLVSSLDVEQARTQRAQTAASIPQLESSLAATANAISTLIGEPPGAVYRALEGGTRAIPAPPAGVALEAPADTLRRRPDVAGAEARLAADLQRVGVARTQLLPLARLSGSIGTSAVSPGDLLDLVTGNIFAGISQLIFDGGRARSQIGGARANADGSLAVWRQAILTALEEVESASVDLDASAEQVAELTEASEGAQNAAILARSQYQAGLIDFQRLLVSESQLLSARTALANAQGARAVAFITLARAMGGGWQVPDGAGIEQSAAKEPTQ</sequence>
<dbReference type="InterPro" id="IPR003423">
    <property type="entry name" value="OMP_efflux"/>
</dbReference>
<keyword evidence="4" id="KW-1185">Reference proteome</keyword>
<gene>
    <name evidence="3" type="ORF">A9D12_10790</name>
</gene>
<organism evidence="3 4">
    <name type="scientific">Erythrobacter neustonensis</name>
    <dbReference type="NCBI Taxonomy" id="1112"/>
    <lineage>
        <taxon>Bacteria</taxon>
        <taxon>Pseudomonadati</taxon>
        <taxon>Pseudomonadota</taxon>
        <taxon>Alphaproteobacteria</taxon>
        <taxon>Sphingomonadales</taxon>
        <taxon>Erythrobacteraceae</taxon>
        <taxon>Erythrobacter/Porphyrobacter group</taxon>
        <taxon>Erythrobacter</taxon>
    </lineage>
</organism>
<dbReference type="SUPFAM" id="SSF56954">
    <property type="entry name" value="Outer membrane efflux proteins (OEP)"/>
    <property type="match status" value="1"/>
</dbReference>
<dbReference type="STRING" id="1112.A9D12_10790"/>
<accession>A0A192D8V1</accession>
<keyword evidence="2" id="KW-0812">Transmembrane</keyword>
<keyword evidence="2" id="KW-1134">Transmembrane beta strand</keyword>
<evidence type="ECO:0000313" key="4">
    <source>
        <dbReference type="Proteomes" id="UP000078263"/>
    </source>
</evidence>
<evidence type="ECO:0000313" key="3">
    <source>
        <dbReference type="EMBL" id="ANK14292.1"/>
    </source>
</evidence>
<keyword evidence="2" id="KW-0449">Lipoprotein</keyword>
<dbReference type="InterPro" id="IPR010131">
    <property type="entry name" value="MdtP/NodT-like"/>
</dbReference>
<dbReference type="GO" id="GO:0005886">
    <property type="term" value="C:plasma membrane"/>
    <property type="evidence" value="ECO:0007669"/>
    <property type="project" value="UniProtKB-SubCell"/>
</dbReference>
<keyword evidence="2" id="KW-0472">Membrane</keyword>
<dbReference type="Pfam" id="PF02321">
    <property type="entry name" value="OEP"/>
    <property type="match status" value="2"/>
</dbReference>
<evidence type="ECO:0000256" key="2">
    <source>
        <dbReference type="RuleBase" id="RU362097"/>
    </source>
</evidence>
<dbReference type="EMBL" id="CP016033">
    <property type="protein sequence ID" value="ANK14292.1"/>
    <property type="molecule type" value="Genomic_DNA"/>
</dbReference>
<comment type="similarity">
    <text evidence="1 2">Belongs to the outer membrane factor (OMF) (TC 1.B.17) family.</text>
</comment>